<dbReference type="EMBL" id="MUKB01000019">
    <property type="protein sequence ID" value="OPX18379.1"/>
    <property type="molecule type" value="Genomic_DNA"/>
</dbReference>
<evidence type="ECO:0000256" key="4">
    <source>
        <dbReference type="ARBA" id="ARBA00022833"/>
    </source>
</evidence>
<comment type="cofactor">
    <cofactor evidence="6">
        <name>Zn(2+)</name>
        <dbReference type="ChEBI" id="CHEBI:29105"/>
    </cofactor>
    <text evidence="6">Binds 1 zinc ion per subunit.</text>
</comment>
<keyword evidence="5 6" id="KW-0482">Metalloprotease</keyword>
<evidence type="ECO:0000256" key="6">
    <source>
        <dbReference type="RuleBase" id="RU003983"/>
    </source>
</evidence>
<evidence type="ECO:0000256" key="2">
    <source>
        <dbReference type="ARBA" id="ARBA00022723"/>
    </source>
</evidence>
<dbReference type="AlphaFoldDB" id="A0A1V4QG89"/>
<name>A0A1V4QG89_UNCW3</name>
<keyword evidence="1 6" id="KW-0645">Protease</keyword>
<keyword evidence="7" id="KW-0472">Membrane</keyword>
<dbReference type="GO" id="GO:0046872">
    <property type="term" value="F:metal ion binding"/>
    <property type="evidence" value="ECO:0007669"/>
    <property type="project" value="UniProtKB-KW"/>
</dbReference>
<evidence type="ECO:0000313" key="9">
    <source>
        <dbReference type="EMBL" id="OPX18379.1"/>
    </source>
</evidence>
<comment type="caution">
    <text evidence="9">The sequence shown here is derived from an EMBL/GenBank/DDBJ whole genome shotgun (WGS) entry which is preliminary data.</text>
</comment>
<dbReference type="InterPro" id="IPR001915">
    <property type="entry name" value="Peptidase_M48"/>
</dbReference>
<accession>A0A1V4QG89</accession>
<evidence type="ECO:0000259" key="8">
    <source>
        <dbReference type="Pfam" id="PF01435"/>
    </source>
</evidence>
<sequence>MIIFSVILANLFPVLVIPLFYKTSPLTDEEVTQKIYNLCERANLKIKGLYTINLSSKTKKANAAVVGLGNTKRILLGDNLLNNFELDEILSALAHEITHYQEHHIWWLIIWQSAITFVLFFIFFKISPFFYALAGFKNISDIGAFPLLIAIFVILTFLFKPLGSAISRYYERRADAGAIKLTENPEAFIRLIARFCNEQLTIAYPSPLIEWYAYSHPSPGKRISFAEIWKKG</sequence>
<reference evidence="10" key="1">
    <citation type="submission" date="2017-01" db="EMBL/GenBank/DDBJ databases">
        <title>Novel pathways for hydrocarbon cycling and metabolic interdependencies in hydrothermal sediment communities.</title>
        <authorList>
            <person name="Dombrowski N."/>
            <person name="Seitz K."/>
            <person name="Teske A."/>
            <person name="Baker B."/>
        </authorList>
    </citation>
    <scope>NUCLEOTIDE SEQUENCE [LARGE SCALE GENOMIC DNA]</scope>
</reference>
<feature type="transmembrane region" description="Helical" evidence="7">
    <location>
        <begin position="105"/>
        <end position="124"/>
    </location>
</feature>
<keyword evidence="7" id="KW-0812">Transmembrane</keyword>
<dbReference type="GO" id="GO:0006508">
    <property type="term" value="P:proteolysis"/>
    <property type="evidence" value="ECO:0007669"/>
    <property type="project" value="UniProtKB-KW"/>
</dbReference>
<evidence type="ECO:0000256" key="5">
    <source>
        <dbReference type="ARBA" id="ARBA00023049"/>
    </source>
</evidence>
<dbReference type="InterPro" id="IPR036259">
    <property type="entry name" value="MFS_trans_sf"/>
</dbReference>
<comment type="similarity">
    <text evidence="6">Belongs to the peptidase M48 family.</text>
</comment>
<feature type="transmembrane region" description="Helical" evidence="7">
    <location>
        <begin position="144"/>
        <end position="163"/>
    </location>
</feature>
<organism evidence="9 10">
    <name type="scientific">candidate division WOR-3 bacterium 4484_100</name>
    <dbReference type="NCBI Taxonomy" id="1936077"/>
    <lineage>
        <taxon>Bacteria</taxon>
        <taxon>Bacteria division WOR-3</taxon>
    </lineage>
</organism>
<protein>
    <recommendedName>
        <fullName evidence="8">Peptidase M48 domain-containing protein</fullName>
    </recommendedName>
</protein>
<keyword evidence="2" id="KW-0479">Metal-binding</keyword>
<gene>
    <name evidence="9" type="ORF">BXT86_01600</name>
</gene>
<dbReference type="SUPFAM" id="SSF103473">
    <property type="entry name" value="MFS general substrate transporter"/>
    <property type="match status" value="1"/>
</dbReference>
<keyword evidence="3 6" id="KW-0378">Hydrolase</keyword>
<dbReference type="Pfam" id="PF01435">
    <property type="entry name" value="Peptidase_M48"/>
    <property type="match status" value="1"/>
</dbReference>
<dbReference type="Gene3D" id="3.30.2010.10">
    <property type="entry name" value="Metalloproteases ('zincins'), catalytic domain"/>
    <property type="match status" value="1"/>
</dbReference>
<evidence type="ECO:0000256" key="7">
    <source>
        <dbReference type="SAM" id="Phobius"/>
    </source>
</evidence>
<dbReference type="GO" id="GO:0004222">
    <property type="term" value="F:metalloendopeptidase activity"/>
    <property type="evidence" value="ECO:0007669"/>
    <property type="project" value="InterPro"/>
</dbReference>
<evidence type="ECO:0000313" key="10">
    <source>
        <dbReference type="Proteomes" id="UP000191663"/>
    </source>
</evidence>
<dbReference type="Proteomes" id="UP000191663">
    <property type="component" value="Unassembled WGS sequence"/>
</dbReference>
<keyword evidence="4 6" id="KW-0862">Zinc</keyword>
<dbReference type="PANTHER" id="PTHR10120">
    <property type="entry name" value="CAAX PRENYL PROTEASE 1"/>
    <property type="match status" value="1"/>
</dbReference>
<keyword evidence="7" id="KW-1133">Transmembrane helix</keyword>
<evidence type="ECO:0000256" key="1">
    <source>
        <dbReference type="ARBA" id="ARBA00022670"/>
    </source>
</evidence>
<proteinExistence type="inferred from homology"/>
<evidence type="ECO:0000256" key="3">
    <source>
        <dbReference type="ARBA" id="ARBA00022801"/>
    </source>
</evidence>
<feature type="domain" description="Peptidase M48" evidence="8">
    <location>
        <begin position="25"/>
        <end position="227"/>
    </location>
</feature>